<sequence>MEMVKSLTGNRIKGNDNLQNNGDGTIINNSVVNLGFFEKELSKSLIFDLLQIFNDSTIDSNGSFSLIDPADLFVKLEINNASKHKVYALNYSDDFNKFDDVIKDFNDSSSIIKKLVKLFIDNSNDDKTGDDNLQALAGNVIQVIKHDDRYKPQYDEKLDEFVEAFILYGVYKCKVLKNPNEQ</sequence>
<evidence type="ECO:0000313" key="2">
    <source>
        <dbReference type="Proteomes" id="UP001522462"/>
    </source>
</evidence>
<keyword evidence="2" id="KW-1185">Reference proteome</keyword>
<proteinExistence type="predicted"/>
<evidence type="ECO:0000313" key="1">
    <source>
        <dbReference type="EMBL" id="MCJ1976692.1"/>
    </source>
</evidence>
<name>A0ABT0AJH8_9LACT</name>
<dbReference type="EMBL" id="JAAEDA010000002">
    <property type="protein sequence ID" value="MCJ1976692.1"/>
    <property type="molecule type" value="Genomic_DNA"/>
</dbReference>
<organism evidence="1 2">
    <name type="scientific">Pseudolactococcus paracarnosus</name>
    <dbReference type="NCBI Taxonomy" id="2749962"/>
    <lineage>
        <taxon>Bacteria</taxon>
        <taxon>Bacillati</taxon>
        <taxon>Bacillota</taxon>
        <taxon>Bacilli</taxon>
        <taxon>Lactobacillales</taxon>
        <taxon>Streptococcaceae</taxon>
        <taxon>Pseudolactococcus</taxon>
    </lineage>
</organism>
<dbReference type="RefSeq" id="WP_243913601.1">
    <property type="nucleotide sequence ID" value="NZ_JAAECY010000047.1"/>
</dbReference>
<comment type="caution">
    <text evidence="1">The sequence shown here is derived from an EMBL/GenBank/DDBJ whole genome shotgun (WGS) entry which is preliminary data.</text>
</comment>
<dbReference type="Proteomes" id="UP001522462">
    <property type="component" value="Unassembled WGS sequence"/>
</dbReference>
<reference evidence="1 2" key="1">
    <citation type="journal article" date="2022" name="Microbiol. Res.">
        <title>Comparative genome analysis, predicted lifestyle and antimicrobial strategies of Lactococcus carnosus and Lactococcus paracarnosus isolated from meat.</title>
        <authorList>
            <person name="Werum V."/>
            <person name="Ehrmann M."/>
            <person name="Vogel R."/>
            <person name="Hilgarth M."/>
        </authorList>
    </citation>
    <scope>NUCLEOTIDE SEQUENCE [LARGE SCALE GENOMIC DNA]</scope>
    <source>
        <strain evidence="1 2">TMW21897</strain>
    </source>
</reference>
<protein>
    <submittedName>
        <fullName evidence="1">Uncharacterized protein</fullName>
    </submittedName>
</protein>
<gene>
    <name evidence="1" type="ORF">GYN19_01790</name>
</gene>
<accession>A0ABT0AJH8</accession>